<keyword evidence="4" id="KW-1185">Reference proteome</keyword>
<evidence type="ECO:0000313" key="3">
    <source>
        <dbReference type="EMBL" id="PWN28373.1"/>
    </source>
</evidence>
<dbReference type="PROSITE" id="PS51397">
    <property type="entry name" value="WLM"/>
    <property type="match status" value="1"/>
</dbReference>
<dbReference type="STRING" id="1569628.A0A316UWS9"/>
<dbReference type="PANTHER" id="PTHR46622">
    <property type="entry name" value="DNA-DEPENDENT METALLOPROTEASE WSS1"/>
    <property type="match status" value="1"/>
</dbReference>
<protein>
    <submittedName>
        <fullName evidence="3">WLM-domain-containing protein</fullName>
    </submittedName>
</protein>
<feature type="region of interest" description="Disordered" evidence="1">
    <location>
        <begin position="1"/>
        <end position="38"/>
    </location>
</feature>
<feature type="domain" description="WLM" evidence="2">
    <location>
        <begin position="36"/>
        <end position="223"/>
    </location>
</feature>
<dbReference type="InterPro" id="IPR013536">
    <property type="entry name" value="WLM_dom"/>
</dbReference>
<dbReference type="Pfam" id="PF08325">
    <property type="entry name" value="WLM"/>
    <property type="match status" value="1"/>
</dbReference>
<dbReference type="GO" id="GO:0006281">
    <property type="term" value="P:DNA repair"/>
    <property type="evidence" value="ECO:0007669"/>
    <property type="project" value="TreeGrafter"/>
</dbReference>
<dbReference type="GeneID" id="37027656"/>
<feature type="compositionally biased region" description="Acidic residues" evidence="1">
    <location>
        <begin position="301"/>
        <end position="312"/>
    </location>
</feature>
<evidence type="ECO:0000259" key="2">
    <source>
        <dbReference type="PROSITE" id="PS51397"/>
    </source>
</evidence>
<dbReference type="EMBL" id="KZ819665">
    <property type="protein sequence ID" value="PWN28373.1"/>
    <property type="molecule type" value="Genomic_DNA"/>
</dbReference>
<dbReference type="AlphaFoldDB" id="A0A316UWS9"/>
<evidence type="ECO:0000256" key="1">
    <source>
        <dbReference type="SAM" id="MobiDB-lite"/>
    </source>
</evidence>
<organism evidence="3 4">
    <name type="scientific">Jaminaea rosea</name>
    <dbReference type="NCBI Taxonomy" id="1569628"/>
    <lineage>
        <taxon>Eukaryota</taxon>
        <taxon>Fungi</taxon>
        <taxon>Dikarya</taxon>
        <taxon>Basidiomycota</taxon>
        <taxon>Ustilaginomycotina</taxon>
        <taxon>Exobasidiomycetes</taxon>
        <taxon>Microstromatales</taxon>
        <taxon>Microstromatales incertae sedis</taxon>
        <taxon>Jaminaea</taxon>
    </lineage>
</organism>
<accession>A0A316UWS9</accession>
<gene>
    <name evidence="3" type="ORF">BDZ90DRAFT_231366</name>
</gene>
<dbReference type="GO" id="GO:0008237">
    <property type="term" value="F:metallopeptidase activity"/>
    <property type="evidence" value="ECO:0007669"/>
    <property type="project" value="TreeGrafter"/>
</dbReference>
<dbReference type="Proteomes" id="UP000245884">
    <property type="component" value="Unassembled WGS sequence"/>
</dbReference>
<evidence type="ECO:0000313" key="4">
    <source>
        <dbReference type="Proteomes" id="UP000245884"/>
    </source>
</evidence>
<dbReference type="GO" id="GO:0005634">
    <property type="term" value="C:nucleus"/>
    <property type="evidence" value="ECO:0007669"/>
    <property type="project" value="TreeGrafter"/>
</dbReference>
<feature type="region of interest" description="Disordered" evidence="1">
    <location>
        <begin position="301"/>
        <end position="363"/>
    </location>
</feature>
<feature type="compositionally biased region" description="Polar residues" evidence="1">
    <location>
        <begin position="14"/>
        <end position="38"/>
    </location>
</feature>
<feature type="region of interest" description="Disordered" evidence="1">
    <location>
        <begin position="259"/>
        <end position="280"/>
    </location>
</feature>
<dbReference type="OrthoDB" id="261960at2759"/>
<dbReference type="InterPro" id="IPR053000">
    <property type="entry name" value="WSS1-like_metalloprotease"/>
</dbReference>
<name>A0A316UWS9_9BASI</name>
<reference evidence="3 4" key="1">
    <citation type="journal article" date="2018" name="Mol. Biol. Evol.">
        <title>Broad Genomic Sampling Reveals a Smut Pathogenic Ancestry of the Fungal Clade Ustilaginomycotina.</title>
        <authorList>
            <person name="Kijpornyongpan T."/>
            <person name="Mondo S.J."/>
            <person name="Barry K."/>
            <person name="Sandor L."/>
            <person name="Lee J."/>
            <person name="Lipzen A."/>
            <person name="Pangilinan J."/>
            <person name="LaButti K."/>
            <person name="Hainaut M."/>
            <person name="Henrissat B."/>
            <person name="Grigoriev I.V."/>
            <person name="Spatafora J.W."/>
            <person name="Aime M.C."/>
        </authorList>
    </citation>
    <scope>NUCLEOTIDE SEQUENCE [LARGE SCALE GENOMIC DNA]</scope>
    <source>
        <strain evidence="3 4">MCA 5214</strain>
    </source>
</reference>
<sequence>MPLPGRGAFPSSVPPSSTSYREPTEASRSFGTSSSNRNLRGNARIAEYRVLKGLPRADEALAMLRRVGAIVKPIMVRHGWHVPLLVEFSGFQKRPPELLGMNVNRGQKIFLRLRHPLYSSRDPSNGQPTMSDSFLSEDDVVYTMLHELTHNVHGPHDDKFNALLKDLEEEWFEQRRTGGRGYMPGDGFLTPGLRLGMGQVSNAKTPAEARRQAAAMAEERRRKQLLGVGGGRLGGGEGVTVDKDAATLAREAAERRRRLQEVDKKAGGGGGVCPSTQSGREEAIKWHEEEELLHGIKVITIEDDSDDEEEVQVIEKPGRGPSTTNEPDAKGIGSSKHDTAGPALPAKGTAVKEEGAGSTKGKSMGSIKAIVIDDDDDEEGEDDFSTISVKRVKRAPPSTAKADGVVKTSSRLNGTTVAASSSTAASGPSNSAAAALALQRMQTKRNASSANDAGWRCSTCRQWMGGDQASLWICIRCGSVARK</sequence>
<dbReference type="RefSeq" id="XP_025362985.1">
    <property type="nucleotide sequence ID" value="XM_025505833.1"/>
</dbReference>
<proteinExistence type="predicted"/>
<dbReference type="PANTHER" id="PTHR46622:SF1">
    <property type="entry name" value="DNA-DEPENDENT METALLOPROTEASE WSS1"/>
    <property type="match status" value="1"/>
</dbReference>